<name>A0AAP7BWQ8_CLOPF</name>
<dbReference type="AlphaFoldDB" id="A0AAP7BWQ8"/>
<sequence length="68" mass="8088">MVEITYDLNGSNIKYIFYDDKGKEEYYIDNNLVEVSYLNESIDEYIREMKEGLEILKLVNNITNVEIN</sequence>
<reference evidence="1 2" key="1">
    <citation type="submission" date="2020-02" db="EMBL/GenBank/DDBJ databases">
        <title>Genomic Insights into the Phylogeny and Genetic Plasticity of the Human and Animal Enteric Pathogen Clostridium perfringens.</title>
        <authorList>
            <person name="Feng Y."/>
            <person name="Hu Y."/>
        </authorList>
    </citation>
    <scope>NUCLEOTIDE SEQUENCE [LARGE SCALE GENOMIC DNA]</scope>
    <source>
        <strain evidence="1 2">CP-40</strain>
    </source>
</reference>
<evidence type="ECO:0000313" key="2">
    <source>
        <dbReference type="Proteomes" id="UP000481454"/>
    </source>
</evidence>
<comment type="caution">
    <text evidence="1">The sequence shown here is derived from an EMBL/GenBank/DDBJ whole genome shotgun (WGS) entry which is preliminary data.</text>
</comment>
<evidence type="ECO:0000313" key="1">
    <source>
        <dbReference type="EMBL" id="NGU31133.1"/>
    </source>
</evidence>
<organism evidence="1 2">
    <name type="scientific">Clostridium perfringens</name>
    <dbReference type="NCBI Taxonomy" id="1502"/>
    <lineage>
        <taxon>Bacteria</taxon>
        <taxon>Bacillati</taxon>
        <taxon>Bacillota</taxon>
        <taxon>Clostridia</taxon>
        <taxon>Eubacteriales</taxon>
        <taxon>Clostridiaceae</taxon>
        <taxon>Clostridium</taxon>
    </lineage>
</organism>
<proteinExistence type="predicted"/>
<dbReference type="RefSeq" id="WP_164801063.1">
    <property type="nucleotide sequence ID" value="NZ_JAALLZ010000006.1"/>
</dbReference>
<gene>
    <name evidence="1" type="ORF">G6Z34_13660</name>
</gene>
<accession>A0AAP7BWQ8</accession>
<protein>
    <submittedName>
        <fullName evidence="1">Uncharacterized protein</fullName>
    </submittedName>
</protein>
<dbReference type="EMBL" id="JAALLZ010000006">
    <property type="protein sequence ID" value="NGU31133.1"/>
    <property type="molecule type" value="Genomic_DNA"/>
</dbReference>
<dbReference type="Proteomes" id="UP000481454">
    <property type="component" value="Unassembled WGS sequence"/>
</dbReference>